<dbReference type="RefSeq" id="WP_115031736.1">
    <property type="nucleotide sequence ID" value="NZ_UFYA01000001.1"/>
</dbReference>
<dbReference type="AlphaFoldDB" id="A0AA46BQ02"/>
<gene>
    <name evidence="2" type="ORF">NCTC7915_02028</name>
</gene>
<keyword evidence="1" id="KW-0175">Coiled coil</keyword>
<name>A0AA46BQ02_9MICO</name>
<proteinExistence type="predicted"/>
<comment type="caution">
    <text evidence="2">The sequence shown here is derived from an EMBL/GenBank/DDBJ whole genome shotgun (WGS) entry which is preliminary data.</text>
</comment>
<evidence type="ECO:0000313" key="2">
    <source>
        <dbReference type="EMBL" id="STD13986.1"/>
    </source>
</evidence>
<evidence type="ECO:0000313" key="3">
    <source>
        <dbReference type="Proteomes" id="UP000254118"/>
    </source>
</evidence>
<dbReference type="Proteomes" id="UP000254118">
    <property type="component" value="Unassembled WGS sequence"/>
</dbReference>
<sequence>MTRDQLPFVAELLDMAPGEENWRHAADAALGGFATTLLIPRNQRDHFNRAIDGITLPRRIQFRSVDPDLPTTRTPPHPNSLASKLIAKPDHPYAGWLGKRIDDTYTHICVETADELTDDNTPRITRAGQERHADRGAIGGNRMPIIGFLNEARLTVLREQLATATNNADIARAAHAEADRALENFRTQHRQHKALLDLTWEDLDPAPTQQRLDDLTERITTIENGSTSLTEIDQRYRDCLNAADAAKKEAGSLAAQRRAIENDIENDIENISELKDHWLTATEKQERAGQTLTDEQRNYLDELLAADGPNARERDQFENATNRIRRTLTEARTRAEEEAERARADLLRIFSDYLSKWPNNNLAPELEAYPDFLDILHRLDAHGVEERRRAWAAQIMQWIGEHIYAMIREFQIASDAIEERLTPIQTVLDTLPFSIRANRLRIRANYAPASEVPRFQKQLRALAENMTATTDALDDEALVTFAEAQFARATHLLAQVREKTPAGADNRVRDQLLDVRTHHIFSADEVDSEGNVVMNYNNIAGKSGGESQELIAFITGAALRYQLGDDNRARPVFAPVILDEAFIKADSMTSHRGAEAWPRLGFQPIVVAPEGSFNALEPHFDQLVAVTKDPEGHSTIHMLTDAERTHVREGE</sequence>
<protein>
    <submittedName>
        <fullName evidence="2">Uncharacterized protein conserved in bacteria</fullName>
    </submittedName>
</protein>
<reference evidence="2 3" key="1">
    <citation type="submission" date="2018-06" db="EMBL/GenBank/DDBJ databases">
        <authorList>
            <consortium name="Pathogen Informatics"/>
            <person name="Doyle S."/>
        </authorList>
    </citation>
    <scope>NUCLEOTIDE SEQUENCE [LARGE SCALE GENOMIC DNA]</scope>
    <source>
        <strain evidence="2 3">NCTC7915</strain>
    </source>
</reference>
<accession>A0AA46BQ02</accession>
<organism evidence="2 3">
    <name type="scientific">Dermatophilus congolensis</name>
    <dbReference type="NCBI Taxonomy" id="1863"/>
    <lineage>
        <taxon>Bacteria</taxon>
        <taxon>Bacillati</taxon>
        <taxon>Actinomycetota</taxon>
        <taxon>Actinomycetes</taxon>
        <taxon>Micrococcales</taxon>
        <taxon>Dermatophilaceae</taxon>
        <taxon>Dermatophilus</taxon>
    </lineage>
</organism>
<dbReference type="EMBL" id="UFYA01000001">
    <property type="protein sequence ID" value="STD13986.1"/>
    <property type="molecule type" value="Genomic_DNA"/>
</dbReference>
<dbReference type="Pfam" id="PF13558">
    <property type="entry name" value="SbcC_Walker_B"/>
    <property type="match status" value="1"/>
</dbReference>
<feature type="coiled-coil region" evidence="1">
    <location>
        <begin position="243"/>
        <end position="277"/>
    </location>
</feature>
<evidence type="ECO:0000256" key="1">
    <source>
        <dbReference type="SAM" id="Coils"/>
    </source>
</evidence>